<dbReference type="InterPro" id="IPR023210">
    <property type="entry name" value="NADP_OxRdtase_dom"/>
</dbReference>
<feature type="domain" description="NADP-dependent oxidoreductase" evidence="1">
    <location>
        <begin position="36"/>
        <end position="350"/>
    </location>
</feature>
<sequence>MSVMPETYVEGFHDVSQVKLMPYRSLGKTGLSVSALSFGASSLGSVFRSTDESESLEVVKIALQSGINYVDTAPWYGHGKSESVLGKILPTIPRASYYIATKVGRYQADVNNMFDFSAERTLQSVDESLQRLGLEYVDGIQIHDMEFAPSLDIILSETLPALQKVKDAGKAKFIGITGYPLANFNIVAALFRTCFCAEKCEQNVLAGVQVDLFFWSRTVLEKSHVHIDTILTYCRASMNDNSLRDWLPYFHNHGVGVVNASPISMGLLSNRGPPSWNPASLIIKKACAEAASYCNDNGVDISRLGLKFTIDQEDIPTTLVSTASCDNVRRNIDSVYTPLSDKEQQVLEEVMERYMKPLNNANWEGVEVANYWRLLAEQQGKTTLVECQEKSELS</sequence>
<accession>A0A0B6ZIA9</accession>
<dbReference type="Gene3D" id="3.20.20.100">
    <property type="entry name" value="NADP-dependent oxidoreductase domain"/>
    <property type="match status" value="1"/>
</dbReference>
<evidence type="ECO:0000259" key="1">
    <source>
        <dbReference type="Pfam" id="PF00248"/>
    </source>
</evidence>
<dbReference type="GO" id="GO:0005829">
    <property type="term" value="C:cytosol"/>
    <property type="evidence" value="ECO:0007669"/>
    <property type="project" value="TreeGrafter"/>
</dbReference>
<dbReference type="PRINTS" id="PR00069">
    <property type="entry name" value="ALDKETRDTASE"/>
</dbReference>
<dbReference type="InterPro" id="IPR044479">
    <property type="entry name" value="LGALDH-like"/>
</dbReference>
<reference evidence="2" key="1">
    <citation type="submission" date="2014-12" db="EMBL/GenBank/DDBJ databases">
        <title>Insight into the proteome of Arion vulgaris.</title>
        <authorList>
            <person name="Aradska J."/>
            <person name="Bulat T."/>
            <person name="Smidak R."/>
            <person name="Sarate P."/>
            <person name="Gangsoo J."/>
            <person name="Sialana F."/>
            <person name="Bilban M."/>
            <person name="Lubec G."/>
        </authorList>
    </citation>
    <scope>NUCLEOTIDE SEQUENCE</scope>
    <source>
        <tissue evidence="2">Skin</tissue>
    </source>
</reference>
<organism evidence="2">
    <name type="scientific">Arion vulgaris</name>
    <dbReference type="NCBI Taxonomy" id="1028688"/>
    <lineage>
        <taxon>Eukaryota</taxon>
        <taxon>Metazoa</taxon>
        <taxon>Spiralia</taxon>
        <taxon>Lophotrochozoa</taxon>
        <taxon>Mollusca</taxon>
        <taxon>Gastropoda</taxon>
        <taxon>Heterobranchia</taxon>
        <taxon>Euthyneura</taxon>
        <taxon>Panpulmonata</taxon>
        <taxon>Eupulmonata</taxon>
        <taxon>Stylommatophora</taxon>
        <taxon>Helicina</taxon>
        <taxon>Arionoidea</taxon>
        <taxon>Arionidae</taxon>
        <taxon>Arion</taxon>
    </lineage>
</organism>
<proteinExistence type="predicted"/>
<dbReference type="InterPro" id="IPR036812">
    <property type="entry name" value="NAD(P)_OxRdtase_dom_sf"/>
</dbReference>
<dbReference type="EMBL" id="HACG01021489">
    <property type="protein sequence ID" value="CEK68354.1"/>
    <property type="molecule type" value="Transcribed_RNA"/>
</dbReference>
<gene>
    <name evidence="2" type="primary">ORF66050</name>
</gene>
<dbReference type="GO" id="GO:0010349">
    <property type="term" value="F:L-galactose dehydrogenase activity"/>
    <property type="evidence" value="ECO:0007669"/>
    <property type="project" value="InterPro"/>
</dbReference>
<dbReference type="CDD" id="cd19163">
    <property type="entry name" value="AKR_galDH"/>
    <property type="match status" value="1"/>
</dbReference>
<dbReference type="PANTHER" id="PTHR42686:SF1">
    <property type="entry name" value="GH17980P-RELATED"/>
    <property type="match status" value="1"/>
</dbReference>
<dbReference type="SUPFAM" id="SSF51430">
    <property type="entry name" value="NAD(P)-linked oxidoreductase"/>
    <property type="match status" value="1"/>
</dbReference>
<dbReference type="PANTHER" id="PTHR42686">
    <property type="entry name" value="GH17980P-RELATED"/>
    <property type="match status" value="1"/>
</dbReference>
<dbReference type="AlphaFoldDB" id="A0A0B6ZIA9"/>
<dbReference type="InterPro" id="IPR020471">
    <property type="entry name" value="AKR"/>
</dbReference>
<dbReference type="Pfam" id="PF00248">
    <property type="entry name" value="Aldo_ket_red"/>
    <property type="match status" value="1"/>
</dbReference>
<protein>
    <recommendedName>
        <fullName evidence="1">NADP-dependent oxidoreductase domain-containing protein</fullName>
    </recommendedName>
</protein>
<name>A0A0B6ZIA9_9EUPU</name>
<evidence type="ECO:0000313" key="2">
    <source>
        <dbReference type="EMBL" id="CEK68354.1"/>
    </source>
</evidence>